<feature type="compositionally biased region" description="Basic and acidic residues" evidence="1">
    <location>
        <begin position="59"/>
        <end position="75"/>
    </location>
</feature>
<proteinExistence type="predicted"/>
<accession>A0A1M6FHR6</accession>
<name>A0A1M6FHR6_9CLOT</name>
<gene>
    <name evidence="2" type="ORF">SAMN02745941_04641</name>
</gene>
<dbReference type="Proteomes" id="UP000184241">
    <property type="component" value="Unassembled WGS sequence"/>
</dbReference>
<evidence type="ECO:0000256" key="1">
    <source>
        <dbReference type="SAM" id="MobiDB-lite"/>
    </source>
</evidence>
<dbReference type="AlphaFoldDB" id="A0A1M6FHR6"/>
<dbReference type="RefSeq" id="WP_073022872.1">
    <property type="nucleotide sequence ID" value="NZ_FQXU01000029.1"/>
</dbReference>
<reference evidence="2 3" key="1">
    <citation type="submission" date="2016-11" db="EMBL/GenBank/DDBJ databases">
        <authorList>
            <person name="Jaros S."/>
            <person name="Januszkiewicz K."/>
            <person name="Wedrychowicz H."/>
        </authorList>
    </citation>
    <scope>NUCLEOTIDE SEQUENCE [LARGE SCALE GENOMIC DNA]</scope>
    <source>
        <strain evidence="2 3">DSM 6191</strain>
    </source>
</reference>
<evidence type="ECO:0000313" key="2">
    <source>
        <dbReference type="EMBL" id="SHI97225.1"/>
    </source>
</evidence>
<organism evidence="2 3">
    <name type="scientific">Clostridium intestinale DSM 6191</name>
    <dbReference type="NCBI Taxonomy" id="1121320"/>
    <lineage>
        <taxon>Bacteria</taxon>
        <taxon>Bacillati</taxon>
        <taxon>Bacillota</taxon>
        <taxon>Clostridia</taxon>
        <taxon>Eubacteriales</taxon>
        <taxon>Clostridiaceae</taxon>
        <taxon>Clostridium</taxon>
    </lineage>
</organism>
<evidence type="ECO:0000313" key="3">
    <source>
        <dbReference type="Proteomes" id="UP000184241"/>
    </source>
</evidence>
<dbReference type="EMBL" id="FQXU01000029">
    <property type="protein sequence ID" value="SHI97225.1"/>
    <property type="molecule type" value="Genomic_DNA"/>
</dbReference>
<sequence length="144" mass="16444">MGKSRGKEELLKEEEEEKLEAIIGFEEDKDAKFIKNYNIASLVRDELGDSAVVENISEGEPKSEDIEKTGEKSEVKSNFSHEVIPEMPNSKVKKNLSFSSNSIRMVNELRAVHPNANVKFCEIVDSAIKHYYKYIKEEGGRQEY</sequence>
<feature type="region of interest" description="Disordered" evidence="1">
    <location>
        <begin position="57"/>
        <end position="77"/>
    </location>
</feature>
<protein>
    <submittedName>
        <fullName evidence="2">Uncharacterized protein</fullName>
    </submittedName>
</protein>